<evidence type="ECO:0000313" key="3">
    <source>
        <dbReference type="Proteomes" id="UP001266305"/>
    </source>
</evidence>
<protein>
    <recommendedName>
        <fullName evidence="4">Basic proline-rich protein-like</fullName>
    </recommendedName>
</protein>
<keyword evidence="3" id="KW-1185">Reference proteome</keyword>
<name>A0ABQ9TM89_SAGOE</name>
<feature type="compositionally biased region" description="Pro residues" evidence="1">
    <location>
        <begin position="137"/>
        <end position="155"/>
    </location>
</feature>
<feature type="compositionally biased region" description="Low complexity" evidence="1">
    <location>
        <begin position="88"/>
        <end position="97"/>
    </location>
</feature>
<gene>
    <name evidence="2" type="ORF">P7K49_036838</name>
</gene>
<dbReference type="Proteomes" id="UP001266305">
    <property type="component" value="Unassembled WGS sequence"/>
</dbReference>
<reference evidence="2 3" key="1">
    <citation type="submission" date="2023-05" db="EMBL/GenBank/DDBJ databases">
        <title>B98-5 Cell Line De Novo Hybrid Assembly: An Optical Mapping Approach.</title>
        <authorList>
            <person name="Kananen K."/>
            <person name="Auerbach J.A."/>
            <person name="Kautto E."/>
            <person name="Blachly J.S."/>
        </authorList>
    </citation>
    <scope>NUCLEOTIDE SEQUENCE [LARGE SCALE GENOMIC DNA]</scope>
    <source>
        <strain evidence="2">B95-8</strain>
        <tissue evidence="2">Cell line</tissue>
    </source>
</reference>
<comment type="caution">
    <text evidence="2">The sequence shown here is derived from an EMBL/GenBank/DDBJ whole genome shotgun (WGS) entry which is preliminary data.</text>
</comment>
<dbReference type="EMBL" id="JASSZA010000021">
    <property type="protein sequence ID" value="KAK2085538.1"/>
    <property type="molecule type" value="Genomic_DNA"/>
</dbReference>
<evidence type="ECO:0008006" key="4">
    <source>
        <dbReference type="Google" id="ProtNLM"/>
    </source>
</evidence>
<organism evidence="2 3">
    <name type="scientific">Saguinus oedipus</name>
    <name type="common">Cotton-top tamarin</name>
    <name type="synonym">Oedipomidas oedipus</name>
    <dbReference type="NCBI Taxonomy" id="9490"/>
    <lineage>
        <taxon>Eukaryota</taxon>
        <taxon>Metazoa</taxon>
        <taxon>Chordata</taxon>
        <taxon>Craniata</taxon>
        <taxon>Vertebrata</taxon>
        <taxon>Euteleostomi</taxon>
        <taxon>Mammalia</taxon>
        <taxon>Eutheria</taxon>
        <taxon>Euarchontoglires</taxon>
        <taxon>Primates</taxon>
        <taxon>Haplorrhini</taxon>
        <taxon>Platyrrhini</taxon>
        <taxon>Cebidae</taxon>
        <taxon>Callitrichinae</taxon>
        <taxon>Saguinus</taxon>
    </lineage>
</organism>
<proteinExistence type="predicted"/>
<feature type="compositionally biased region" description="Polar residues" evidence="1">
    <location>
        <begin position="184"/>
        <end position="194"/>
    </location>
</feature>
<evidence type="ECO:0000256" key="1">
    <source>
        <dbReference type="SAM" id="MobiDB-lite"/>
    </source>
</evidence>
<feature type="compositionally biased region" description="Low complexity" evidence="1">
    <location>
        <begin position="161"/>
        <end position="183"/>
    </location>
</feature>
<feature type="region of interest" description="Disordered" evidence="1">
    <location>
        <begin position="40"/>
        <end position="194"/>
    </location>
</feature>
<accession>A0ABQ9TM89</accession>
<evidence type="ECO:0000313" key="2">
    <source>
        <dbReference type="EMBL" id="KAK2085538.1"/>
    </source>
</evidence>
<sequence>MCERAARLCRAGAHRLLREPPPQGRALGGLLRWVGARMGEPRAPLAPADPADPGPGPASPRGGTAVILDGPARPPYRDRRPPAPPRPSASQSGSSQPRHVRAGLQPSPLPGPRDPLLRSYTRAPRGPLPAHSGDPCAPGPGHRPPSFVPANPPPFTLRDTSLLPSPAPSSSPSRILSGGILSSEAPNNPCLSSP</sequence>